<keyword evidence="3" id="KW-1185">Reference proteome</keyword>
<proteinExistence type="predicted"/>
<evidence type="ECO:0000313" key="3">
    <source>
        <dbReference type="Proteomes" id="UP001497623"/>
    </source>
</evidence>
<comment type="caution">
    <text evidence="2">The sequence shown here is derived from an EMBL/GenBank/DDBJ whole genome shotgun (WGS) entry which is preliminary data.</text>
</comment>
<protein>
    <recommendedName>
        <fullName evidence="1">Apextrin C-terminal domain-containing protein</fullName>
    </recommendedName>
</protein>
<evidence type="ECO:0000259" key="1">
    <source>
        <dbReference type="Pfam" id="PF16977"/>
    </source>
</evidence>
<dbReference type="PANTHER" id="PTHR19324">
    <property type="entry name" value="PERFORIN-LIKE PROTEIN 1"/>
    <property type="match status" value="1"/>
</dbReference>
<dbReference type="PANTHER" id="PTHR19324:SF33">
    <property type="entry name" value="MUCIN-5AC"/>
    <property type="match status" value="1"/>
</dbReference>
<sequence length="155" mass="17562">MVALNKEFCIKTNTEGEPWPKGDYCIYMYQKSCPTDFGEGSIYFDDEDHKNKNGYGGTLPSGGYDKNTSYRYCCKNDGDPDIEILLPTTHDFFLFPHSSGCQRVYGMTSSMEYLHFDTQDHKDDSNVSGMHPKVDIGSGSAKNPTVYYCFYTPTQ</sequence>
<evidence type="ECO:0000313" key="2">
    <source>
        <dbReference type="EMBL" id="CAL4081312.1"/>
    </source>
</evidence>
<feature type="domain" description="Apextrin C-terminal" evidence="1">
    <location>
        <begin position="4"/>
        <end position="151"/>
    </location>
</feature>
<organism evidence="2 3">
    <name type="scientific">Meganyctiphanes norvegica</name>
    <name type="common">Northern krill</name>
    <name type="synonym">Thysanopoda norvegica</name>
    <dbReference type="NCBI Taxonomy" id="48144"/>
    <lineage>
        <taxon>Eukaryota</taxon>
        <taxon>Metazoa</taxon>
        <taxon>Ecdysozoa</taxon>
        <taxon>Arthropoda</taxon>
        <taxon>Crustacea</taxon>
        <taxon>Multicrustacea</taxon>
        <taxon>Malacostraca</taxon>
        <taxon>Eumalacostraca</taxon>
        <taxon>Eucarida</taxon>
        <taxon>Euphausiacea</taxon>
        <taxon>Euphausiidae</taxon>
        <taxon>Meganyctiphanes</taxon>
    </lineage>
</organism>
<dbReference type="EMBL" id="CAXKWB010006085">
    <property type="protein sequence ID" value="CAL4081312.1"/>
    <property type="molecule type" value="Genomic_DNA"/>
</dbReference>
<dbReference type="Proteomes" id="UP001497623">
    <property type="component" value="Unassembled WGS sequence"/>
</dbReference>
<name>A0AAV2QD75_MEGNR</name>
<dbReference type="Pfam" id="PF16977">
    <property type="entry name" value="ApeC"/>
    <property type="match status" value="1"/>
</dbReference>
<accession>A0AAV2QD75</accession>
<dbReference type="AlphaFoldDB" id="A0AAV2QD75"/>
<reference evidence="2 3" key="1">
    <citation type="submission" date="2024-05" db="EMBL/GenBank/DDBJ databases">
        <authorList>
            <person name="Wallberg A."/>
        </authorList>
    </citation>
    <scope>NUCLEOTIDE SEQUENCE [LARGE SCALE GENOMIC DNA]</scope>
</reference>
<gene>
    <name evidence="2" type="ORF">MNOR_LOCUS11529</name>
</gene>
<dbReference type="InterPro" id="IPR031569">
    <property type="entry name" value="ApeC"/>
</dbReference>